<dbReference type="Proteomes" id="UP000187412">
    <property type="component" value="Unassembled WGS sequence"/>
</dbReference>
<evidence type="ECO:0000313" key="3">
    <source>
        <dbReference type="EMBL" id="OMD37156.1"/>
    </source>
</evidence>
<feature type="transmembrane region" description="Helical" evidence="1">
    <location>
        <begin position="129"/>
        <end position="154"/>
    </location>
</feature>
<feature type="domain" description="Sensor histidine kinase NatK-like C-terminal" evidence="2">
    <location>
        <begin position="336"/>
        <end position="433"/>
    </location>
</feature>
<keyword evidence="1" id="KW-1133">Transmembrane helix</keyword>
<keyword evidence="1" id="KW-0472">Membrane</keyword>
<feature type="transmembrane region" description="Helical" evidence="1">
    <location>
        <begin position="166"/>
        <end position="185"/>
    </location>
</feature>
<comment type="caution">
    <text evidence="3">The sequence shown here is derived from an EMBL/GenBank/DDBJ whole genome shotgun (WGS) entry which is preliminary data.</text>
</comment>
<feature type="transmembrane region" description="Helical" evidence="1">
    <location>
        <begin position="97"/>
        <end position="117"/>
    </location>
</feature>
<sequence length="441" mass="49798">MSFIQENSPYFLLGVFMLILIYAPQGFAFYIFLKKFLILNRSKKSFVGCLILVYMVKSLTAASLQPVVSVVLHFLVYSLITTVYFRGSVLQKLFFSSFYTVFTVVIEMLVWYGVQYIPLDPERMDNANFLWLSFSFIVVILLSIMLCLLLLRLFQVDSTTLLSNQDWAVLNLVSAGSLLIIIVNIRGDGFKPSNIPLEFVIILLGILVINIAVMFMYHKLMRRMQVEFHNHVLEQQVTEYTGKLKENQEAKRLRHDLNHVLLFIHSLLEAGAVQEARAYVAEVALKHRPGERFISSGNIAIDAIYNEKFAIAELNKVAMQSHFRIPQDLSLAGKEVNIAIILGNALDNAIEGVQRLPQPGPYSIELEVIFSDGLLVISLKNPASLLTEDGHGSFLSSKRNLGSKGFGIESIEYAVQQLQGSVTFRYEDQQFMMLAVLPVHG</sequence>
<evidence type="ECO:0000259" key="2">
    <source>
        <dbReference type="Pfam" id="PF14501"/>
    </source>
</evidence>
<dbReference type="SUPFAM" id="SSF55874">
    <property type="entry name" value="ATPase domain of HSP90 chaperone/DNA topoisomerase II/histidine kinase"/>
    <property type="match status" value="1"/>
</dbReference>
<dbReference type="Pfam" id="PF14501">
    <property type="entry name" value="HATPase_c_5"/>
    <property type="match status" value="1"/>
</dbReference>
<reference evidence="3 4" key="1">
    <citation type="submission" date="2016-10" db="EMBL/GenBank/DDBJ databases">
        <title>Paenibacillus species isolates.</title>
        <authorList>
            <person name="Beno S.M."/>
        </authorList>
    </citation>
    <scope>NUCLEOTIDE SEQUENCE [LARGE SCALE GENOMIC DNA]</scope>
    <source>
        <strain evidence="3 4">FSL H7-0744</strain>
    </source>
</reference>
<dbReference type="RefSeq" id="WP_076114321.1">
    <property type="nucleotide sequence ID" value="NZ_MPTB01000071.1"/>
</dbReference>
<keyword evidence="1" id="KW-0812">Transmembrane</keyword>
<gene>
    <name evidence="3" type="ORF">BSK56_31470</name>
</gene>
<dbReference type="CDD" id="cd16935">
    <property type="entry name" value="HATPase_AgrC-ComD-like"/>
    <property type="match status" value="1"/>
</dbReference>
<feature type="transmembrane region" description="Helical" evidence="1">
    <location>
        <begin position="197"/>
        <end position="217"/>
    </location>
</feature>
<organism evidence="3 4">
    <name type="scientific">Paenibacillus borealis</name>
    <dbReference type="NCBI Taxonomy" id="160799"/>
    <lineage>
        <taxon>Bacteria</taxon>
        <taxon>Bacillati</taxon>
        <taxon>Bacillota</taxon>
        <taxon>Bacilli</taxon>
        <taxon>Bacillales</taxon>
        <taxon>Paenibacillaceae</taxon>
        <taxon>Paenibacillus</taxon>
    </lineage>
</organism>
<feature type="transmembrane region" description="Helical" evidence="1">
    <location>
        <begin position="45"/>
        <end position="61"/>
    </location>
</feature>
<feature type="transmembrane region" description="Helical" evidence="1">
    <location>
        <begin position="67"/>
        <end position="85"/>
    </location>
</feature>
<dbReference type="InterPro" id="IPR032834">
    <property type="entry name" value="NatK-like_C"/>
</dbReference>
<protein>
    <recommendedName>
        <fullName evidence="2">Sensor histidine kinase NatK-like C-terminal domain-containing protein</fullName>
    </recommendedName>
</protein>
<name>A0ABX3GWU8_PAEBO</name>
<keyword evidence="4" id="KW-1185">Reference proteome</keyword>
<evidence type="ECO:0000313" key="4">
    <source>
        <dbReference type="Proteomes" id="UP000187412"/>
    </source>
</evidence>
<dbReference type="EMBL" id="MPTB01000071">
    <property type="protein sequence ID" value="OMD37156.1"/>
    <property type="molecule type" value="Genomic_DNA"/>
</dbReference>
<feature type="transmembrane region" description="Helical" evidence="1">
    <location>
        <begin position="12"/>
        <end position="33"/>
    </location>
</feature>
<dbReference type="InterPro" id="IPR036890">
    <property type="entry name" value="HATPase_C_sf"/>
</dbReference>
<accession>A0ABX3GWU8</accession>
<evidence type="ECO:0000256" key="1">
    <source>
        <dbReference type="SAM" id="Phobius"/>
    </source>
</evidence>
<proteinExistence type="predicted"/>